<sequence>MRRSQTMATTKFDWKTKKKMLDDLEVGNKITPILIDLLQRKWVGPRALAGRFFSKKDEEEQDQEKTINSLKKGTAEDDLVVSEKVSSGFFTSVNCHVRPLFSTVKS</sequence>
<gene>
    <name evidence="2" type="primary">LOC118416688</name>
</gene>
<reference evidence="2" key="2">
    <citation type="submission" date="2025-08" db="UniProtKB">
        <authorList>
            <consortium name="RefSeq"/>
        </authorList>
    </citation>
    <scope>IDENTIFICATION</scope>
    <source>
        <strain evidence="2">S238N-H82</strain>
        <tissue evidence="2">Testes</tissue>
    </source>
</reference>
<dbReference type="Proteomes" id="UP000001554">
    <property type="component" value="Chromosome 5"/>
</dbReference>
<dbReference type="AlphaFoldDB" id="A0A9J7L7K6"/>
<keyword evidence="1" id="KW-1185">Reference proteome</keyword>
<dbReference type="GeneID" id="118416688"/>
<accession>A0A9J7L7K6</accession>
<dbReference type="RefSeq" id="XP_035677769.1">
    <property type="nucleotide sequence ID" value="XM_035821876.1"/>
</dbReference>
<organism evidence="1 2">
    <name type="scientific">Branchiostoma floridae</name>
    <name type="common">Florida lancelet</name>
    <name type="synonym">Amphioxus</name>
    <dbReference type="NCBI Taxonomy" id="7739"/>
    <lineage>
        <taxon>Eukaryota</taxon>
        <taxon>Metazoa</taxon>
        <taxon>Chordata</taxon>
        <taxon>Cephalochordata</taxon>
        <taxon>Leptocardii</taxon>
        <taxon>Amphioxiformes</taxon>
        <taxon>Branchiostomatidae</taxon>
        <taxon>Branchiostoma</taxon>
    </lineage>
</organism>
<proteinExistence type="predicted"/>
<name>A0A9J7L7K6_BRAFL</name>
<reference evidence="1" key="1">
    <citation type="journal article" date="2020" name="Nat. Ecol. Evol.">
        <title>Deeply conserved synteny resolves early events in vertebrate evolution.</title>
        <authorList>
            <person name="Simakov O."/>
            <person name="Marletaz F."/>
            <person name="Yue J.X."/>
            <person name="O'Connell B."/>
            <person name="Jenkins J."/>
            <person name="Brandt A."/>
            <person name="Calef R."/>
            <person name="Tung C.H."/>
            <person name="Huang T.K."/>
            <person name="Schmutz J."/>
            <person name="Satoh N."/>
            <person name="Yu J.K."/>
            <person name="Putnam N.H."/>
            <person name="Green R.E."/>
            <person name="Rokhsar D.S."/>
        </authorList>
    </citation>
    <scope>NUCLEOTIDE SEQUENCE [LARGE SCALE GENOMIC DNA]</scope>
    <source>
        <strain evidence="1">S238N-H82</strain>
    </source>
</reference>
<dbReference type="PANTHER" id="PTHR35835">
    <property type="entry name" value="SEA DOMAIN-CONTAINING PROTEIN"/>
    <property type="match status" value="1"/>
</dbReference>
<evidence type="ECO:0000313" key="1">
    <source>
        <dbReference type="Proteomes" id="UP000001554"/>
    </source>
</evidence>
<dbReference type="KEGG" id="bfo:118416688"/>
<dbReference type="PANTHER" id="PTHR35835:SF1">
    <property type="entry name" value="TITIN HOMOLOG ISOFORM X1"/>
    <property type="match status" value="1"/>
</dbReference>
<evidence type="ECO:0000313" key="2">
    <source>
        <dbReference type="RefSeq" id="XP_035677769.1"/>
    </source>
</evidence>
<protein>
    <submittedName>
        <fullName evidence="2">Uncharacterized protein LOC118416688 isoform X1</fullName>
    </submittedName>
</protein>